<evidence type="ECO:0000259" key="1">
    <source>
        <dbReference type="PROSITE" id="PS50994"/>
    </source>
</evidence>
<evidence type="ECO:0000313" key="3">
    <source>
        <dbReference type="Proteomes" id="UP001151760"/>
    </source>
</evidence>
<dbReference type="PANTHER" id="PTHR45835:SF99">
    <property type="entry name" value="CHROMO DOMAIN-CONTAINING PROTEIN-RELATED"/>
    <property type="match status" value="1"/>
</dbReference>
<organism evidence="2 3">
    <name type="scientific">Tanacetum coccineum</name>
    <dbReference type="NCBI Taxonomy" id="301880"/>
    <lineage>
        <taxon>Eukaryota</taxon>
        <taxon>Viridiplantae</taxon>
        <taxon>Streptophyta</taxon>
        <taxon>Embryophyta</taxon>
        <taxon>Tracheophyta</taxon>
        <taxon>Spermatophyta</taxon>
        <taxon>Magnoliopsida</taxon>
        <taxon>eudicotyledons</taxon>
        <taxon>Gunneridae</taxon>
        <taxon>Pentapetalae</taxon>
        <taxon>asterids</taxon>
        <taxon>campanulids</taxon>
        <taxon>Asterales</taxon>
        <taxon>Asteraceae</taxon>
        <taxon>Asteroideae</taxon>
        <taxon>Anthemideae</taxon>
        <taxon>Anthemidinae</taxon>
        <taxon>Tanacetum</taxon>
    </lineage>
</organism>
<sequence>MKVDVADYVSKCVTFSQVKAEHQKPYGELQQLEIPKWKWDKVTTDFVTKLPRTARGNDTIWVIVDRLTKSAHFLATKENEKLENLAKLYIREVVTRHGIPFSIVSDRDSRFGSRFWNSLQEELGTKVHLSTAYHPQIDGQSERTIQTLEDMLRAYVIEYGGSWDTHLPLVEFAYNNSYHSSIGGSWDTHLPLVEVFCTRCLTRFRCLPIRLLVALDLR</sequence>
<evidence type="ECO:0000313" key="2">
    <source>
        <dbReference type="EMBL" id="GJT58065.1"/>
    </source>
</evidence>
<reference evidence="2" key="1">
    <citation type="journal article" date="2022" name="Int. J. Mol. Sci.">
        <title>Draft Genome of Tanacetum Coccineum: Genomic Comparison of Closely Related Tanacetum-Family Plants.</title>
        <authorList>
            <person name="Yamashiro T."/>
            <person name="Shiraishi A."/>
            <person name="Nakayama K."/>
            <person name="Satake H."/>
        </authorList>
    </citation>
    <scope>NUCLEOTIDE SEQUENCE</scope>
</reference>
<comment type="caution">
    <text evidence="2">The sequence shown here is derived from an EMBL/GenBank/DDBJ whole genome shotgun (WGS) entry which is preliminary data.</text>
</comment>
<dbReference type="SUPFAM" id="SSF53098">
    <property type="entry name" value="Ribonuclease H-like"/>
    <property type="match status" value="1"/>
</dbReference>
<accession>A0ABQ5F5C5</accession>
<name>A0ABQ5F5C5_9ASTR</name>
<dbReference type="InterPro" id="IPR036397">
    <property type="entry name" value="RNaseH_sf"/>
</dbReference>
<dbReference type="Proteomes" id="UP001151760">
    <property type="component" value="Unassembled WGS sequence"/>
</dbReference>
<keyword evidence="3" id="KW-1185">Reference proteome</keyword>
<feature type="domain" description="Integrase catalytic" evidence="1">
    <location>
        <begin position="31"/>
        <end position="199"/>
    </location>
</feature>
<reference evidence="2" key="2">
    <citation type="submission" date="2022-01" db="EMBL/GenBank/DDBJ databases">
        <authorList>
            <person name="Yamashiro T."/>
            <person name="Shiraishi A."/>
            <person name="Satake H."/>
            <person name="Nakayama K."/>
        </authorList>
    </citation>
    <scope>NUCLEOTIDE SEQUENCE</scope>
</reference>
<dbReference type="Gene3D" id="3.30.420.10">
    <property type="entry name" value="Ribonuclease H-like superfamily/Ribonuclease H"/>
    <property type="match status" value="1"/>
</dbReference>
<dbReference type="PANTHER" id="PTHR45835">
    <property type="entry name" value="YALI0A06105P"/>
    <property type="match status" value="1"/>
</dbReference>
<gene>
    <name evidence="2" type="ORF">Tco_0993119</name>
</gene>
<dbReference type="PROSITE" id="PS50994">
    <property type="entry name" value="INTEGRASE"/>
    <property type="match status" value="1"/>
</dbReference>
<dbReference type="InterPro" id="IPR001584">
    <property type="entry name" value="Integrase_cat-core"/>
</dbReference>
<proteinExistence type="predicted"/>
<dbReference type="InterPro" id="IPR012337">
    <property type="entry name" value="RNaseH-like_sf"/>
</dbReference>
<dbReference type="EMBL" id="BQNB010016985">
    <property type="protein sequence ID" value="GJT58065.1"/>
    <property type="molecule type" value="Genomic_DNA"/>
</dbReference>
<protein>
    <submittedName>
        <fullName evidence="2">Nucleotidyltransferase, ribonuclease H</fullName>
    </submittedName>
</protein>